<proteinExistence type="predicted"/>
<evidence type="ECO:0000313" key="3">
    <source>
        <dbReference type="Proteomes" id="UP000030645"/>
    </source>
</evidence>
<reference evidence="3" key="1">
    <citation type="submission" date="2013-01" db="EMBL/GenBank/DDBJ databases">
        <title>Draft Genome Sequence of a Mulberry Tree, Morus notabilis C.K. Schneid.</title>
        <authorList>
            <person name="He N."/>
            <person name="Zhao S."/>
        </authorList>
    </citation>
    <scope>NUCLEOTIDE SEQUENCE</scope>
</reference>
<dbReference type="AlphaFoldDB" id="W9QXH8"/>
<accession>W9QXH8</accession>
<dbReference type="EMBL" id="KE343820">
    <property type="protein sequence ID" value="EXB42399.1"/>
    <property type="molecule type" value="Genomic_DNA"/>
</dbReference>
<feature type="region of interest" description="Disordered" evidence="1">
    <location>
        <begin position="43"/>
        <end position="108"/>
    </location>
</feature>
<organism evidence="2 3">
    <name type="scientific">Morus notabilis</name>
    <dbReference type="NCBI Taxonomy" id="981085"/>
    <lineage>
        <taxon>Eukaryota</taxon>
        <taxon>Viridiplantae</taxon>
        <taxon>Streptophyta</taxon>
        <taxon>Embryophyta</taxon>
        <taxon>Tracheophyta</taxon>
        <taxon>Spermatophyta</taxon>
        <taxon>Magnoliopsida</taxon>
        <taxon>eudicotyledons</taxon>
        <taxon>Gunneridae</taxon>
        <taxon>Pentapetalae</taxon>
        <taxon>rosids</taxon>
        <taxon>fabids</taxon>
        <taxon>Rosales</taxon>
        <taxon>Moraceae</taxon>
        <taxon>Moreae</taxon>
        <taxon>Morus</taxon>
    </lineage>
</organism>
<sequence>MQYFIEKISVAVVSVASYFFSGRTPSKCHHELLLLRPNSVQTPSRTTLSLLPSSRTPPRDLLEKPESKTRFHSRTARIGEVDLTTEKTNCDEGGERSSSRRERDSTQW</sequence>
<protein>
    <submittedName>
        <fullName evidence="2">Uncharacterized protein</fullName>
    </submittedName>
</protein>
<keyword evidence="3" id="KW-1185">Reference proteome</keyword>
<feature type="compositionally biased region" description="Basic and acidic residues" evidence="1">
    <location>
        <begin position="77"/>
        <end position="108"/>
    </location>
</feature>
<name>W9QXH8_9ROSA</name>
<dbReference type="Proteomes" id="UP000030645">
    <property type="component" value="Unassembled WGS sequence"/>
</dbReference>
<gene>
    <name evidence="2" type="ORF">L484_021994</name>
</gene>
<feature type="compositionally biased region" description="Low complexity" evidence="1">
    <location>
        <begin position="43"/>
        <end position="56"/>
    </location>
</feature>
<feature type="compositionally biased region" description="Basic and acidic residues" evidence="1">
    <location>
        <begin position="57"/>
        <end position="69"/>
    </location>
</feature>
<evidence type="ECO:0000256" key="1">
    <source>
        <dbReference type="SAM" id="MobiDB-lite"/>
    </source>
</evidence>
<evidence type="ECO:0000313" key="2">
    <source>
        <dbReference type="EMBL" id="EXB42399.1"/>
    </source>
</evidence>